<dbReference type="PANTHER" id="PTHR43861:SF1">
    <property type="entry name" value="TRANS-ACONITATE 2-METHYLTRANSFERASE"/>
    <property type="match status" value="1"/>
</dbReference>
<evidence type="ECO:0000313" key="3">
    <source>
        <dbReference type="Proteomes" id="UP000824998"/>
    </source>
</evidence>
<evidence type="ECO:0000259" key="1">
    <source>
        <dbReference type="Pfam" id="PF13847"/>
    </source>
</evidence>
<dbReference type="GO" id="GO:0032259">
    <property type="term" value="P:methylation"/>
    <property type="evidence" value="ECO:0007669"/>
    <property type="project" value="UniProtKB-KW"/>
</dbReference>
<gene>
    <name evidence="2" type="ORF">BJ875DRAFT_466868</name>
</gene>
<keyword evidence="2" id="KW-0489">Methyltransferase</keyword>
<accession>A0A9P7YG48</accession>
<dbReference type="PANTHER" id="PTHR43861">
    <property type="entry name" value="TRANS-ACONITATE 2-METHYLTRANSFERASE-RELATED"/>
    <property type="match status" value="1"/>
</dbReference>
<dbReference type="EMBL" id="MU251549">
    <property type="protein sequence ID" value="KAG9232430.1"/>
    <property type="molecule type" value="Genomic_DNA"/>
</dbReference>
<dbReference type="InterPro" id="IPR025714">
    <property type="entry name" value="Methyltranfer_dom"/>
</dbReference>
<comment type="caution">
    <text evidence="2">The sequence shown here is derived from an EMBL/GenBank/DDBJ whole genome shotgun (WGS) entry which is preliminary data.</text>
</comment>
<evidence type="ECO:0000313" key="2">
    <source>
        <dbReference type="EMBL" id="KAG9232430.1"/>
    </source>
</evidence>
<keyword evidence="2" id="KW-0808">Transferase</keyword>
<keyword evidence="3" id="KW-1185">Reference proteome</keyword>
<dbReference type="SUPFAM" id="SSF53335">
    <property type="entry name" value="S-adenosyl-L-methionine-dependent methyltransferases"/>
    <property type="match status" value="1"/>
</dbReference>
<dbReference type="Pfam" id="PF13847">
    <property type="entry name" value="Methyltransf_31"/>
    <property type="match status" value="1"/>
</dbReference>
<proteinExistence type="predicted"/>
<dbReference type="OrthoDB" id="66144at2759"/>
<dbReference type="GO" id="GO:0008168">
    <property type="term" value="F:methyltransferase activity"/>
    <property type="evidence" value="ECO:0007669"/>
    <property type="project" value="UniProtKB-KW"/>
</dbReference>
<protein>
    <submittedName>
        <fullName evidence="2">S-adenosyl-L-methionine-dependent methyltransferase</fullName>
    </submittedName>
</protein>
<dbReference type="AlphaFoldDB" id="A0A9P7YG48"/>
<dbReference type="Gene3D" id="3.40.50.150">
    <property type="entry name" value="Vaccinia Virus protein VP39"/>
    <property type="match status" value="1"/>
</dbReference>
<sequence>MATQSKSGEDHWDSSAYQSAASFVPKLATKVIGWLDVQKDDVILDIGCGDGVLNLQIAGTLSKGTGKIHGVDSSASMIDTAQKDAAAAGVDGICTFEVLDATKLSTKSDLASGRYDKVFSNAALHWILRPEENRDDFFKGVYAVLKRDGIFCFEMGGFGNVAEMHTVFLSVLTRRLGITAARAADPWFFPDETWMSRALASHSFEVVKIEREYRPTKVDASGVAGWVELMGKQFFDKVEEVMGKQEREQAEREAIEVLGTVCGGEGVGEGGDWIGYVRLRGVARKI</sequence>
<dbReference type="CDD" id="cd02440">
    <property type="entry name" value="AdoMet_MTases"/>
    <property type="match status" value="1"/>
</dbReference>
<reference evidence="2" key="1">
    <citation type="journal article" date="2021" name="IMA Fungus">
        <title>Genomic characterization of three marine fungi, including Emericellopsis atlantica sp. nov. with signatures of a generalist lifestyle and marine biomass degradation.</title>
        <authorList>
            <person name="Hagestad O.C."/>
            <person name="Hou L."/>
            <person name="Andersen J.H."/>
            <person name="Hansen E.H."/>
            <person name="Altermark B."/>
            <person name="Li C."/>
            <person name="Kuhnert E."/>
            <person name="Cox R.J."/>
            <person name="Crous P.W."/>
            <person name="Spatafora J.W."/>
            <person name="Lail K."/>
            <person name="Amirebrahimi M."/>
            <person name="Lipzen A."/>
            <person name="Pangilinan J."/>
            <person name="Andreopoulos W."/>
            <person name="Hayes R.D."/>
            <person name="Ng V."/>
            <person name="Grigoriev I.V."/>
            <person name="Jackson S.A."/>
            <person name="Sutton T.D.S."/>
            <person name="Dobson A.D.W."/>
            <person name="Rama T."/>
        </authorList>
    </citation>
    <scope>NUCLEOTIDE SEQUENCE</scope>
    <source>
        <strain evidence="2">TRa018bII</strain>
    </source>
</reference>
<dbReference type="InterPro" id="IPR029063">
    <property type="entry name" value="SAM-dependent_MTases_sf"/>
</dbReference>
<name>A0A9P7YG48_9HELO</name>
<dbReference type="Proteomes" id="UP000824998">
    <property type="component" value="Unassembled WGS sequence"/>
</dbReference>
<organism evidence="2 3">
    <name type="scientific">Amylocarpus encephaloides</name>
    <dbReference type="NCBI Taxonomy" id="45428"/>
    <lineage>
        <taxon>Eukaryota</taxon>
        <taxon>Fungi</taxon>
        <taxon>Dikarya</taxon>
        <taxon>Ascomycota</taxon>
        <taxon>Pezizomycotina</taxon>
        <taxon>Leotiomycetes</taxon>
        <taxon>Helotiales</taxon>
        <taxon>Helotiales incertae sedis</taxon>
        <taxon>Amylocarpus</taxon>
    </lineage>
</organism>
<feature type="domain" description="Methyltransferase" evidence="1">
    <location>
        <begin position="39"/>
        <end position="154"/>
    </location>
</feature>